<protein>
    <recommendedName>
        <fullName evidence="6">G-protein coupled receptors family 1 profile domain-containing protein</fullName>
    </recommendedName>
</protein>
<dbReference type="OrthoDB" id="10057009at2759"/>
<dbReference type="CDD" id="cd00637">
    <property type="entry name" value="7tm_classA_rhodopsin-like"/>
    <property type="match status" value="1"/>
</dbReference>
<dbReference type="Proteomes" id="UP000663891">
    <property type="component" value="Unassembled WGS sequence"/>
</dbReference>
<dbReference type="InterPro" id="IPR017452">
    <property type="entry name" value="GPCR_Rhodpsn_7TM"/>
</dbReference>
<evidence type="ECO:0000256" key="1">
    <source>
        <dbReference type="ARBA" id="ARBA00004370"/>
    </source>
</evidence>
<comment type="caution">
    <text evidence="7">The sequence shown here is derived from an EMBL/GenBank/DDBJ whole genome shotgun (WGS) entry which is preliminary data.</text>
</comment>
<name>A0A814M3E5_9BILA</name>
<feature type="transmembrane region" description="Helical" evidence="5">
    <location>
        <begin position="142"/>
        <end position="164"/>
    </location>
</feature>
<dbReference type="GO" id="GO:0016020">
    <property type="term" value="C:membrane"/>
    <property type="evidence" value="ECO:0007669"/>
    <property type="project" value="UniProtKB-SubCell"/>
</dbReference>
<feature type="transmembrane region" description="Helical" evidence="5">
    <location>
        <begin position="275"/>
        <end position="295"/>
    </location>
</feature>
<evidence type="ECO:0000313" key="7">
    <source>
        <dbReference type="EMBL" id="CAF1074335.1"/>
    </source>
</evidence>
<reference evidence="7" key="1">
    <citation type="submission" date="2021-02" db="EMBL/GenBank/DDBJ databases">
        <authorList>
            <person name="Nowell W R."/>
        </authorList>
    </citation>
    <scope>NUCLEOTIDE SEQUENCE</scope>
</reference>
<evidence type="ECO:0000256" key="4">
    <source>
        <dbReference type="ARBA" id="ARBA00023136"/>
    </source>
</evidence>
<dbReference type="SUPFAM" id="SSF81321">
    <property type="entry name" value="Family A G protein-coupled receptor-like"/>
    <property type="match status" value="1"/>
</dbReference>
<keyword evidence="4 5" id="KW-0472">Membrane</keyword>
<dbReference type="PROSITE" id="PS50262">
    <property type="entry name" value="G_PROTEIN_RECEP_F1_2"/>
    <property type="match status" value="1"/>
</dbReference>
<feature type="transmembrane region" description="Helical" evidence="5">
    <location>
        <begin position="30"/>
        <end position="52"/>
    </location>
</feature>
<keyword evidence="3 5" id="KW-1133">Transmembrane helix</keyword>
<feature type="transmembrane region" description="Helical" evidence="5">
    <location>
        <begin position="236"/>
        <end position="263"/>
    </location>
</feature>
<feature type="domain" description="G-protein coupled receptors family 1 profile" evidence="6">
    <location>
        <begin position="43"/>
        <end position="291"/>
    </location>
</feature>
<keyword evidence="2 5" id="KW-0812">Transmembrane</keyword>
<evidence type="ECO:0000313" key="8">
    <source>
        <dbReference type="Proteomes" id="UP000663891"/>
    </source>
</evidence>
<evidence type="ECO:0000256" key="3">
    <source>
        <dbReference type="ARBA" id="ARBA00022989"/>
    </source>
</evidence>
<dbReference type="EMBL" id="CAJNON010000180">
    <property type="protein sequence ID" value="CAF1074335.1"/>
    <property type="molecule type" value="Genomic_DNA"/>
</dbReference>
<dbReference type="AlphaFoldDB" id="A0A814M3E5"/>
<feature type="transmembrane region" description="Helical" evidence="5">
    <location>
        <begin position="193"/>
        <end position="215"/>
    </location>
</feature>
<proteinExistence type="predicted"/>
<feature type="transmembrane region" description="Helical" evidence="5">
    <location>
        <begin position="64"/>
        <end position="85"/>
    </location>
</feature>
<evidence type="ECO:0000256" key="5">
    <source>
        <dbReference type="SAM" id="Phobius"/>
    </source>
</evidence>
<organism evidence="7 8">
    <name type="scientific">Adineta steineri</name>
    <dbReference type="NCBI Taxonomy" id="433720"/>
    <lineage>
        <taxon>Eukaryota</taxon>
        <taxon>Metazoa</taxon>
        <taxon>Spiralia</taxon>
        <taxon>Gnathifera</taxon>
        <taxon>Rotifera</taxon>
        <taxon>Eurotatoria</taxon>
        <taxon>Bdelloidea</taxon>
        <taxon>Adinetida</taxon>
        <taxon>Adinetidae</taxon>
        <taxon>Adineta</taxon>
    </lineage>
</organism>
<dbReference type="Gene3D" id="1.20.1070.10">
    <property type="entry name" value="Rhodopsin 7-helix transmembrane proteins"/>
    <property type="match status" value="1"/>
</dbReference>
<sequence>MASFNNSTEIDYTSYSIPLYETVTSRTIKFILLLICQLLSISCSIFLLFHFITKATLYRALHNHTIIALVIVSFFQTISDLPMSLDYLRIGQASSSIFCLMWNFFALSNYAVGIWVMTWASLERHLLIFHDHLIGTFRRKILFHYIPLIASVFIPWIYYVILIFFYPCTNYFYQTLLFCGWCCYAYNDQLVFFNWLAVGIVPTCSISLLSLGLIVRVIRQKRRVQQRINWRQHRRMIIQLLSISCLYIFFDAPTILIGLIRLSLPTFAMDIQIQYLFYIVYLLPLLVPFICLSTFRELWSKNRTRIHPTMPFTQSHTTRRNPQTINIKSHVVQTTKL</sequence>
<feature type="transmembrane region" description="Helical" evidence="5">
    <location>
        <begin position="97"/>
        <end position="122"/>
    </location>
</feature>
<comment type="subcellular location">
    <subcellularLocation>
        <location evidence="1">Membrane</location>
    </subcellularLocation>
</comment>
<gene>
    <name evidence="7" type="ORF">VCS650_LOCUS18657</name>
</gene>
<evidence type="ECO:0000256" key="2">
    <source>
        <dbReference type="ARBA" id="ARBA00022692"/>
    </source>
</evidence>
<accession>A0A814M3E5</accession>
<evidence type="ECO:0000259" key="6">
    <source>
        <dbReference type="PROSITE" id="PS50262"/>
    </source>
</evidence>